<feature type="transmembrane region" description="Helical" evidence="1">
    <location>
        <begin position="88"/>
        <end position="114"/>
    </location>
</feature>
<gene>
    <name evidence="2" type="ORF">J2X06_001260</name>
</gene>
<accession>A0ABU1W8Z3</accession>
<dbReference type="EMBL" id="JAVDVY010000001">
    <property type="protein sequence ID" value="MDR7134076.1"/>
    <property type="molecule type" value="Genomic_DNA"/>
</dbReference>
<dbReference type="RefSeq" id="WP_310059751.1">
    <property type="nucleotide sequence ID" value="NZ_JAVDVY010000001.1"/>
</dbReference>
<dbReference type="Proteomes" id="UP001251524">
    <property type="component" value="Unassembled WGS sequence"/>
</dbReference>
<organism evidence="2 3">
    <name type="scientific">Lysobacter niastensis</name>
    <dbReference type="NCBI Taxonomy" id="380629"/>
    <lineage>
        <taxon>Bacteria</taxon>
        <taxon>Pseudomonadati</taxon>
        <taxon>Pseudomonadota</taxon>
        <taxon>Gammaproteobacteria</taxon>
        <taxon>Lysobacterales</taxon>
        <taxon>Lysobacteraceae</taxon>
        <taxon>Lysobacter</taxon>
    </lineage>
</organism>
<sequence>MLILGFAIVGILGIVLAAIAAGSNKRRAAGGAATPRWLIARRWSGPLGLLLGIGSYFISYPLQDQGETWRVMGFPFFAAAFDPRGADYVGITTIPAIIGNFVFFLALPQLILWATGRSRVRGA</sequence>
<comment type="caution">
    <text evidence="2">The sequence shown here is derived from an EMBL/GenBank/DDBJ whole genome shotgun (WGS) entry which is preliminary data.</text>
</comment>
<feature type="transmembrane region" description="Helical" evidence="1">
    <location>
        <begin position="43"/>
        <end position="62"/>
    </location>
</feature>
<proteinExistence type="predicted"/>
<keyword evidence="1" id="KW-0472">Membrane</keyword>
<evidence type="ECO:0000313" key="2">
    <source>
        <dbReference type="EMBL" id="MDR7134076.1"/>
    </source>
</evidence>
<keyword evidence="1" id="KW-0812">Transmembrane</keyword>
<keyword evidence="3" id="KW-1185">Reference proteome</keyword>
<evidence type="ECO:0000256" key="1">
    <source>
        <dbReference type="SAM" id="Phobius"/>
    </source>
</evidence>
<protein>
    <submittedName>
        <fullName evidence="2">Uncharacterized protein</fullName>
    </submittedName>
</protein>
<keyword evidence="1" id="KW-1133">Transmembrane helix</keyword>
<reference evidence="2 3" key="1">
    <citation type="submission" date="2023-07" db="EMBL/GenBank/DDBJ databases">
        <title>Sorghum-associated microbial communities from plants grown in Nebraska, USA.</title>
        <authorList>
            <person name="Schachtman D."/>
        </authorList>
    </citation>
    <scope>NUCLEOTIDE SEQUENCE [LARGE SCALE GENOMIC DNA]</scope>
    <source>
        <strain evidence="2 3">BE198</strain>
    </source>
</reference>
<feature type="transmembrane region" description="Helical" evidence="1">
    <location>
        <begin position="6"/>
        <end position="22"/>
    </location>
</feature>
<evidence type="ECO:0000313" key="3">
    <source>
        <dbReference type="Proteomes" id="UP001251524"/>
    </source>
</evidence>
<name>A0ABU1W8Z3_9GAMM</name>